<dbReference type="InterPro" id="IPR005545">
    <property type="entry name" value="YCII"/>
</dbReference>
<evidence type="ECO:0000256" key="1">
    <source>
        <dbReference type="ARBA" id="ARBA00007689"/>
    </source>
</evidence>
<name>A0ABS5LB01_9BACI</name>
<dbReference type="PANTHER" id="PTHR35174:SF3">
    <property type="entry name" value="BLL7171 PROTEIN"/>
    <property type="match status" value="1"/>
</dbReference>
<dbReference type="EMBL" id="JAGVRK010000001">
    <property type="protein sequence ID" value="MBS2967814.1"/>
    <property type="molecule type" value="Genomic_DNA"/>
</dbReference>
<evidence type="ECO:0000313" key="3">
    <source>
        <dbReference type="EMBL" id="MBS2967814.1"/>
    </source>
</evidence>
<dbReference type="InterPro" id="IPR011008">
    <property type="entry name" value="Dimeric_a/b-barrel"/>
</dbReference>
<reference evidence="3 4" key="1">
    <citation type="submission" date="2021-04" db="EMBL/GenBank/DDBJ databases">
        <title>Metabacillus sp. strain KIGAM252 whole genome sequence.</title>
        <authorList>
            <person name="Seo M.-J."/>
            <person name="Cho E.-S."/>
            <person name="Hwang C.Y."/>
            <person name="Yoon D.J."/>
        </authorList>
    </citation>
    <scope>NUCLEOTIDE SEQUENCE [LARGE SCALE GENOMIC DNA]</scope>
    <source>
        <strain evidence="3 4">KIGAM252</strain>
    </source>
</reference>
<comment type="similarity">
    <text evidence="1">Belongs to the YciI family.</text>
</comment>
<organism evidence="3 4">
    <name type="scientific">Metabacillus flavus</name>
    <dbReference type="NCBI Taxonomy" id="2823519"/>
    <lineage>
        <taxon>Bacteria</taxon>
        <taxon>Bacillati</taxon>
        <taxon>Bacillota</taxon>
        <taxon>Bacilli</taxon>
        <taxon>Bacillales</taxon>
        <taxon>Bacillaceae</taxon>
        <taxon>Metabacillus</taxon>
    </lineage>
</organism>
<feature type="domain" description="YCII-related" evidence="2">
    <location>
        <begin position="1"/>
        <end position="102"/>
    </location>
</feature>
<dbReference type="RefSeq" id="WP_211556478.1">
    <property type="nucleotide sequence ID" value="NZ_JAGVRK010000001.1"/>
</dbReference>
<dbReference type="SUPFAM" id="SSF54909">
    <property type="entry name" value="Dimeric alpha+beta barrel"/>
    <property type="match status" value="1"/>
</dbReference>
<keyword evidence="4" id="KW-1185">Reference proteome</keyword>
<evidence type="ECO:0000313" key="4">
    <source>
        <dbReference type="Proteomes" id="UP000682403"/>
    </source>
</evidence>
<accession>A0ABS5LB01</accession>
<protein>
    <recommendedName>
        <fullName evidence="2">YCII-related domain-containing protein</fullName>
    </recommendedName>
</protein>
<dbReference type="PANTHER" id="PTHR35174">
    <property type="entry name" value="BLL7171 PROTEIN-RELATED"/>
    <property type="match status" value="1"/>
</dbReference>
<dbReference type="Pfam" id="PF03795">
    <property type="entry name" value="YCII"/>
    <property type="match status" value="1"/>
</dbReference>
<sequence>MLYLCLGYLNSAKMDARPKTEIEAVMTQCQPHLDEFHKSGQVRLDAGVESETIGLRRENGQIVVTDGSSAKTEESLGSVFLLEALDIDDAIRVASLHPSVQIPAGEHFDWRIEIRPVHYLKQ</sequence>
<evidence type="ECO:0000259" key="2">
    <source>
        <dbReference type="Pfam" id="PF03795"/>
    </source>
</evidence>
<dbReference type="Gene3D" id="3.30.70.1060">
    <property type="entry name" value="Dimeric alpha+beta barrel"/>
    <property type="match status" value="1"/>
</dbReference>
<dbReference type="Proteomes" id="UP000682403">
    <property type="component" value="Unassembled WGS sequence"/>
</dbReference>
<proteinExistence type="inferred from homology"/>
<comment type="caution">
    <text evidence="3">The sequence shown here is derived from an EMBL/GenBank/DDBJ whole genome shotgun (WGS) entry which is preliminary data.</text>
</comment>
<gene>
    <name evidence="3" type="ORF">J9317_03365</name>
</gene>